<keyword evidence="1" id="KW-0106">Calcium</keyword>
<evidence type="ECO:0000313" key="3">
    <source>
        <dbReference type="EnsemblProtists" id="EOD42134"/>
    </source>
</evidence>
<proteinExistence type="predicted"/>
<evidence type="ECO:0000256" key="1">
    <source>
        <dbReference type="ARBA" id="ARBA00022837"/>
    </source>
</evidence>
<dbReference type="PANTHER" id="PTHR34574">
    <property type="entry name" value="CALCIUM-BINDING EF-HAND FAMILY PROTEIN-RELATED"/>
    <property type="match status" value="1"/>
</dbReference>
<accession>A0A0D3L299</accession>
<feature type="domain" description="EF-hand" evidence="2">
    <location>
        <begin position="59"/>
        <end position="94"/>
    </location>
</feature>
<reference evidence="4" key="1">
    <citation type="journal article" date="2013" name="Nature">
        <title>Pan genome of the phytoplankton Emiliania underpins its global distribution.</title>
        <authorList>
            <person name="Read B.A."/>
            <person name="Kegel J."/>
            <person name="Klute M.J."/>
            <person name="Kuo A."/>
            <person name="Lefebvre S.C."/>
            <person name="Maumus F."/>
            <person name="Mayer C."/>
            <person name="Miller J."/>
            <person name="Monier A."/>
            <person name="Salamov A."/>
            <person name="Young J."/>
            <person name="Aguilar M."/>
            <person name="Claverie J.M."/>
            <person name="Frickenhaus S."/>
            <person name="Gonzalez K."/>
            <person name="Herman E.K."/>
            <person name="Lin Y.C."/>
            <person name="Napier J."/>
            <person name="Ogata H."/>
            <person name="Sarno A.F."/>
            <person name="Shmutz J."/>
            <person name="Schroeder D."/>
            <person name="de Vargas C."/>
            <person name="Verret F."/>
            <person name="von Dassow P."/>
            <person name="Valentin K."/>
            <person name="Van de Peer Y."/>
            <person name="Wheeler G."/>
            <person name="Dacks J.B."/>
            <person name="Delwiche C.F."/>
            <person name="Dyhrman S.T."/>
            <person name="Glockner G."/>
            <person name="John U."/>
            <person name="Richards T."/>
            <person name="Worden A.Z."/>
            <person name="Zhang X."/>
            <person name="Grigoriev I.V."/>
            <person name="Allen A.E."/>
            <person name="Bidle K."/>
            <person name="Borodovsky M."/>
            <person name="Bowler C."/>
            <person name="Brownlee C."/>
            <person name="Cock J.M."/>
            <person name="Elias M."/>
            <person name="Gladyshev V.N."/>
            <person name="Groth M."/>
            <person name="Guda C."/>
            <person name="Hadaegh A."/>
            <person name="Iglesias-Rodriguez M.D."/>
            <person name="Jenkins J."/>
            <person name="Jones B.M."/>
            <person name="Lawson T."/>
            <person name="Leese F."/>
            <person name="Lindquist E."/>
            <person name="Lobanov A."/>
            <person name="Lomsadze A."/>
            <person name="Malik S.B."/>
            <person name="Marsh M.E."/>
            <person name="Mackinder L."/>
            <person name="Mock T."/>
            <person name="Mueller-Roeber B."/>
            <person name="Pagarete A."/>
            <person name="Parker M."/>
            <person name="Probert I."/>
            <person name="Quesneville H."/>
            <person name="Raines C."/>
            <person name="Rensing S.A."/>
            <person name="Riano-Pachon D.M."/>
            <person name="Richier S."/>
            <person name="Rokitta S."/>
            <person name="Shiraiwa Y."/>
            <person name="Soanes D.M."/>
            <person name="van der Giezen M."/>
            <person name="Wahlund T.M."/>
            <person name="Williams B."/>
            <person name="Wilson W."/>
            <person name="Wolfe G."/>
            <person name="Wurch L.L."/>
        </authorList>
    </citation>
    <scope>NUCLEOTIDE SEQUENCE</scope>
</reference>
<dbReference type="Pfam" id="PF13202">
    <property type="entry name" value="EF-hand_5"/>
    <property type="match status" value="2"/>
</dbReference>
<keyword evidence="4" id="KW-1185">Reference proteome</keyword>
<organism evidence="3 4">
    <name type="scientific">Emiliania huxleyi (strain CCMP1516)</name>
    <dbReference type="NCBI Taxonomy" id="280463"/>
    <lineage>
        <taxon>Eukaryota</taxon>
        <taxon>Haptista</taxon>
        <taxon>Haptophyta</taxon>
        <taxon>Prymnesiophyceae</taxon>
        <taxon>Isochrysidales</taxon>
        <taxon>Noelaerhabdaceae</taxon>
        <taxon>Emiliania</taxon>
    </lineage>
</organism>
<dbReference type="EnsemblProtists" id="EOD42134">
    <property type="protein sequence ID" value="EOD42134"/>
    <property type="gene ID" value="EMIHUDRAFT_95284"/>
</dbReference>
<feature type="domain" description="EF-hand" evidence="2">
    <location>
        <begin position="95"/>
        <end position="128"/>
    </location>
</feature>
<dbReference type="InterPro" id="IPR018247">
    <property type="entry name" value="EF_Hand_1_Ca_BS"/>
</dbReference>
<dbReference type="RefSeq" id="XP_005794563.1">
    <property type="nucleotide sequence ID" value="XM_005794506.1"/>
</dbReference>
<dbReference type="Proteomes" id="UP000013827">
    <property type="component" value="Unassembled WGS sequence"/>
</dbReference>
<feature type="domain" description="EF-hand" evidence="2">
    <location>
        <begin position="186"/>
        <end position="214"/>
    </location>
</feature>
<name>A0A0D3L299_EMIH1</name>
<dbReference type="PROSITE" id="PS50222">
    <property type="entry name" value="EF_HAND_2"/>
    <property type="match status" value="4"/>
</dbReference>
<evidence type="ECO:0000313" key="4">
    <source>
        <dbReference type="Proteomes" id="UP000013827"/>
    </source>
</evidence>
<dbReference type="PROSITE" id="PS00018">
    <property type="entry name" value="EF_HAND_1"/>
    <property type="match status" value="4"/>
</dbReference>
<dbReference type="InterPro" id="IPR002048">
    <property type="entry name" value="EF_hand_dom"/>
</dbReference>
<dbReference type="eggNOG" id="ENOG502SEIV">
    <property type="taxonomic scope" value="Eukaryota"/>
</dbReference>
<sequence length="225" mass="23909">MLALLPSLYSFAGPGPSVAARSATLCSPSIPAQIPISRLARTIGAPVMSVEDKGVMRTEVESGADAVFAVIDKNGDGSVSRAEMTEHLLKAGYNEAAVEVIFAKLDSDADGELSKEELREGFAKFAPLREAPGLGAFNAKFVDEINSDADALFAAVDADGGGSISKEELREHLKRETDYSFKAISAIFRLLDANGDGAVERHELREAFVKHSALRLALGQGPNFK</sequence>
<dbReference type="HOGENOM" id="CLU_1291070_0_0_1"/>
<protein>
    <recommendedName>
        <fullName evidence="2">EF-hand domain-containing protein</fullName>
    </recommendedName>
</protein>
<dbReference type="STRING" id="2903.R1G8G9"/>
<dbReference type="Gene3D" id="1.10.238.10">
    <property type="entry name" value="EF-hand"/>
    <property type="match status" value="2"/>
</dbReference>
<dbReference type="InterPro" id="IPR011992">
    <property type="entry name" value="EF-hand-dom_pair"/>
</dbReference>
<dbReference type="KEGG" id="ehx:EMIHUDRAFT_95284"/>
<dbReference type="SMART" id="SM00054">
    <property type="entry name" value="EFh"/>
    <property type="match status" value="4"/>
</dbReference>
<dbReference type="Pfam" id="PF13499">
    <property type="entry name" value="EF-hand_7"/>
    <property type="match status" value="1"/>
</dbReference>
<dbReference type="SUPFAM" id="SSF47473">
    <property type="entry name" value="EF-hand"/>
    <property type="match status" value="1"/>
</dbReference>
<evidence type="ECO:0000259" key="2">
    <source>
        <dbReference type="PROSITE" id="PS50222"/>
    </source>
</evidence>
<dbReference type="GeneID" id="17287404"/>
<dbReference type="PANTHER" id="PTHR34574:SF12">
    <property type="entry name" value="CALCIUM-BINDING EF HAND FAMILY PROTEIN"/>
    <property type="match status" value="1"/>
</dbReference>
<dbReference type="PaxDb" id="2903-EOD42134"/>
<dbReference type="GO" id="GO:0005509">
    <property type="term" value="F:calcium ion binding"/>
    <property type="evidence" value="ECO:0007669"/>
    <property type="project" value="InterPro"/>
</dbReference>
<feature type="domain" description="EF-hand" evidence="2">
    <location>
        <begin position="144"/>
        <end position="179"/>
    </location>
</feature>
<dbReference type="AlphaFoldDB" id="A0A0D3L299"/>
<reference evidence="3" key="2">
    <citation type="submission" date="2024-10" db="UniProtKB">
        <authorList>
            <consortium name="EnsemblProtists"/>
        </authorList>
    </citation>
    <scope>IDENTIFICATION</scope>
</reference>
<dbReference type="CDD" id="cd00051">
    <property type="entry name" value="EFh"/>
    <property type="match status" value="2"/>
</dbReference>